<keyword evidence="2" id="KW-0964">Secreted</keyword>
<accession>A0A0U2WL13</accession>
<comment type="similarity">
    <text evidence="1">Belongs to the serine-aspartate repeat-containing protein (SDr) family.</text>
</comment>
<evidence type="ECO:0000259" key="4">
    <source>
        <dbReference type="Pfam" id="PF17802"/>
    </source>
</evidence>
<organism evidence="5 6">
    <name type="scientific">Enterococcus rotai</name>
    <dbReference type="NCBI Taxonomy" id="118060"/>
    <lineage>
        <taxon>Bacteria</taxon>
        <taxon>Bacillati</taxon>
        <taxon>Bacillota</taxon>
        <taxon>Bacilli</taxon>
        <taxon>Lactobacillales</taxon>
        <taxon>Enterococcaceae</taxon>
        <taxon>Enterococcus</taxon>
    </lineage>
</organism>
<dbReference type="EMBL" id="CP013655">
    <property type="protein sequence ID" value="ALS35958.1"/>
    <property type="molecule type" value="Genomic_DNA"/>
</dbReference>
<dbReference type="InterPro" id="IPR041033">
    <property type="entry name" value="SpaA_PFL_dom_1"/>
</dbReference>
<dbReference type="STRING" id="118060.ATZ35_01940"/>
<dbReference type="Gene3D" id="2.60.40.10">
    <property type="entry name" value="Immunoglobulins"/>
    <property type="match status" value="7"/>
</dbReference>
<name>A0A0U2WL13_9ENTE</name>
<feature type="domain" description="SpaA-like prealbumin fold" evidence="4">
    <location>
        <begin position="662"/>
        <end position="735"/>
    </location>
</feature>
<reference evidence="6" key="1">
    <citation type="submission" date="2015-12" db="EMBL/GenBank/DDBJ databases">
        <authorList>
            <person name="Lauer A."/>
            <person name="Humrighouse B."/>
            <person name="Loparev V."/>
            <person name="Shewmaker P.L."/>
            <person name="Whitney A.M."/>
            <person name="McLaughlin R.W."/>
        </authorList>
    </citation>
    <scope>NUCLEOTIDE SEQUENCE [LARGE SCALE GENOMIC DNA]</scope>
    <source>
        <strain evidence="6">LMG 26678</strain>
    </source>
</reference>
<keyword evidence="3" id="KW-0732">Signal</keyword>
<gene>
    <name evidence="5" type="ORF">ATZ35_01940</name>
</gene>
<feature type="domain" description="SpaA-like prealbumin fold" evidence="4">
    <location>
        <begin position="173"/>
        <end position="261"/>
    </location>
</feature>
<evidence type="ECO:0000256" key="3">
    <source>
        <dbReference type="ARBA" id="ARBA00022729"/>
    </source>
</evidence>
<dbReference type="SUPFAM" id="SSF49478">
    <property type="entry name" value="Cna protein B-type domain"/>
    <property type="match status" value="7"/>
</dbReference>
<feature type="domain" description="SpaA-like prealbumin fold" evidence="4">
    <location>
        <begin position="455"/>
        <end position="538"/>
    </location>
</feature>
<evidence type="ECO:0000313" key="5">
    <source>
        <dbReference type="EMBL" id="ALS35958.1"/>
    </source>
</evidence>
<dbReference type="Proteomes" id="UP000067523">
    <property type="component" value="Chromosome"/>
</dbReference>
<evidence type="ECO:0000256" key="1">
    <source>
        <dbReference type="ARBA" id="ARBA00007257"/>
    </source>
</evidence>
<dbReference type="InterPro" id="IPR013783">
    <property type="entry name" value="Ig-like_fold"/>
</dbReference>
<dbReference type="KEGG" id="erx:ATZ35_01940"/>
<dbReference type="PANTHER" id="PTHR36108:SF13">
    <property type="entry name" value="COLOSSIN-B-RELATED"/>
    <property type="match status" value="1"/>
</dbReference>
<dbReference type="AlphaFoldDB" id="A0A0U2WL13"/>
<keyword evidence="6" id="KW-1185">Reference proteome</keyword>
<dbReference type="Pfam" id="PF17802">
    <property type="entry name" value="SpaA"/>
    <property type="match status" value="7"/>
</dbReference>
<protein>
    <recommendedName>
        <fullName evidence="4">SpaA-like prealbumin fold domain-containing protein</fullName>
    </recommendedName>
</protein>
<proteinExistence type="inferred from homology"/>
<evidence type="ECO:0000256" key="2">
    <source>
        <dbReference type="ARBA" id="ARBA00022525"/>
    </source>
</evidence>
<dbReference type="PANTHER" id="PTHR36108">
    <property type="entry name" value="COLOSSIN-B-RELATED"/>
    <property type="match status" value="1"/>
</dbReference>
<sequence length="824" mass="89213">MKQKISYLFFSFVFVLLTLGALGVKQAEAVQGNASWSAGSSVNSQMGTAFTNDYMSNVQNNLLTPSSATSRFFAPVSCGGIQVIKYDERTNARLSGAQFTIYDRWGRAVQVIQTNYNGIAETRSLPLGYYSIKETKAPTGYQLETSALSFSILRAGQFICITKCNKPLPTQTGSLKVNKVGENNQALAGAVFDVYNANNQYVGRITTNANGVATLGNLPYGTYKLIEVQAPNGYELDATPKYVTISASSPGGVASITISNKKVVKTGTIEVIKKDESGKLLAGAKFYVLNSKNVYVGQITTDANGVATLTNLPFDTYVLLEYEAPEGYELDQTLKYVTLSENSPNGKASITVVNKKKITTGALEVVKKDEAGKLLAGAEFEVRDANDKVVGTITTDANGIATLKDLPFGTYKIIETKAPEGYELDATPKTITISKGDPNGVISITIENKKAKTTGNLEVIKKDEAGTLLAGAEFDVYNEKDELVGKITTDANGVGQLNDLPYGTYKLIETKAPEGFELDATPKTVTISKDDPNGKVSVDVINKKIELPVTGSLKITKYVKDSDPTVYLEGAVFEIYDNNNQLIGTHTTDVNGEILLNDLEPGKYYVIEVEAPPGYEQDSTFYEVTVESGKIAEVRHANIKKENLGGLKITKYAKDEFGFETDIVLPNAEFEVKDSAGTIHKGTTDTQGELFFPDLPVGEVTVTETKAPDGYEIDAATQNTKIVAETITEVTFYNQPKEELGRALVYLSSNDAKQALHGLEYSITCTKGAAFETTVVTNKFGQISTYLPPGEYEIEPVVKGYSTASKATSFKIEANKFTIIRLTI</sequence>
<feature type="domain" description="SpaA-like prealbumin fold" evidence="4">
    <location>
        <begin position="267"/>
        <end position="350"/>
    </location>
</feature>
<evidence type="ECO:0000313" key="6">
    <source>
        <dbReference type="Proteomes" id="UP000067523"/>
    </source>
</evidence>
<feature type="domain" description="SpaA-like prealbumin fold" evidence="4">
    <location>
        <begin position="552"/>
        <end position="635"/>
    </location>
</feature>
<feature type="domain" description="SpaA-like prealbumin fold" evidence="4">
    <location>
        <begin position="80"/>
        <end position="156"/>
    </location>
</feature>
<feature type="domain" description="SpaA-like prealbumin fold" evidence="4">
    <location>
        <begin position="362"/>
        <end position="449"/>
    </location>
</feature>
<dbReference type="RefSeq" id="WP_208929038.1">
    <property type="nucleotide sequence ID" value="NZ_CP013655.1"/>
</dbReference>